<protein>
    <submittedName>
        <fullName evidence="2">Uncharacterized protein</fullName>
    </submittedName>
</protein>
<evidence type="ECO:0000256" key="1">
    <source>
        <dbReference type="SAM" id="MobiDB-lite"/>
    </source>
</evidence>
<accession>A0A6L2N1K7</accession>
<reference evidence="2" key="1">
    <citation type="journal article" date="2019" name="Sci. Rep.">
        <title>Draft genome of Tanacetum cinerariifolium, the natural source of mosquito coil.</title>
        <authorList>
            <person name="Yamashiro T."/>
            <person name="Shiraishi A."/>
            <person name="Satake H."/>
            <person name="Nakayama K."/>
        </authorList>
    </citation>
    <scope>NUCLEOTIDE SEQUENCE</scope>
</reference>
<evidence type="ECO:0000313" key="2">
    <source>
        <dbReference type="EMBL" id="GEU78992.1"/>
    </source>
</evidence>
<feature type="region of interest" description="Disordered" evidence="1">
    <location>
        <begin position="77"/>
        <end position="126"/>
    </location>
</feature>
<dbReference type="EMBL" id="BKCJ010007784">
    <property type="protein sequence ID" value="GEU78992.1"/>
    <property type="molecule type" value="Genomic_DNA"/>
</dbReference>
<feature type="compositionally biased region" description="Polar residues" evidence="1">
    <location>
        <begin position="115"/>
        <end position="126"/>
    </location>
</feature>
<dbReference type="AlphaFoldDB" id="A0A6L2N1K7"/>
<comment type="caution">
    <text evidence="2">The sequence shown here is derived from an EMBL/GenBank/DDBJ whole genome shotgun (WGS) entry which is preliminary data.</text>
</comment>
<organism evidence="2">
    <name type="scientific">Tanacetum cinerariifolium</name>
    <name type="common">Dalmatian daisy</name>
    <name type="synonym">Chrysanthemum cinerariifolium</name>
    <dbReference type="NCBI Taxonomy" id="118510"/>
    <lineage>
        <taxon>Eukaryota</taxon>
        <taxon>Viridiplantae</taxon>
        <taxon>Streptophyta</taxon>
        <taxon>Embryophyta</taxon>
        <taxon>Tracheophyta</taxon>
        <taxon>Spermatophyta</taxon>
        <taxon>Magnoliopsida</taxon>
        <taxon>eudicotyledons</taxon>
        <taxon>Gunneridae</taxon>
        <taxon>Pentapetalae</taxon>
        <taxon>asterids</taxon>
        <taxon>campanulids</taxon>
        <taxon>Asterales</taxon>
        <taxon>Asteraceae</taxon>
        <taxon>Asteroideae</taxon>
        <taxon>Anthemideae</taxon>
        <taxon>Anthemidinae</taxon>
        <taxon>Tanacetum</taxon>
    </lineage>
</organism>
<proteinExistence type="predicted"/>
<gene>
    <name evidence="2" type="ORF">Tci_050970</name>
</gene>
<name>A0A6L2N1K7_TANCI</name>
<sequence length="126" mass="13589">MGDLRDYWIGISSARDFLGITSSYTAIKDLIISSVNVPYLLARYLRLFDAGRKSEAHISGGKFADVAAGAPANAKDVPIVNEGGQADPAPIQAFNRSFRGSSPAAFQRWTRQRTGEASTSTAHQDQ</sequence>